<proteinExistence type="predicted"/>
<dbReference type="AlphaFoldDB" id="A0AA88CXI7"/>
<protein>
    <submittedName>
        <fullName evidence="2">Uncharacterized protein</fullName>
    </submittedName>
</protein>
<evidence type="ECO:0000313" key="2">
    <source>
        <dbReference type="EMBL" id="GMN35605.1"/>
    </source>
</evidence>
<reference evidence="2" key="1">
    <citation type="submission" date="2023-07" db="EMBL/GenBank/DDBJ databases">
        <title>draft genome sequence of fig (Ficus carica).</title>
        <authorList>
            <person name="Takahashi T."/>
            <person name="Nishimura K."/>
        </authorList>
    </citation>
    <scope>NUCLEOTIDE SEQUENCE</scope>
</reference>
<evidence type="ECO:0000313" key="3">
    <source>
        <dbReference type="Proteomes" id="UP001187192"/>
    </source>
</evidence>
<dbReference type="PANTHER" id="PTHR31343:SF3">
    <property type="entry name" value="DUF789 DOMAIN-CONTAINING PROTEIN"/>
    <property type="match status" value="1"/>
</dbReference>
<dbReference type="PANTHER" id="PTHR31343">
    <property type="entry name" value="T15D22.8"/>
    <property type="match status" value="1"/>
</dbReference>
<dbReference type="InterPro" id="IPR008507">
    <property type="entry name" value="DUF789"/>
</dbReference>
<dbReference type="EMBL" id="BTGU01003702">
    <property type="protein sequence ID" value="GMN35605.1"/>
    <property type="molecule type" value="Genomic_DNA"/>
</dbReference>
<dbReference type="Pfam" id="PF05623">
    <property type="entry name" value="DUF789"/>
    <property type="match status" value="1"/>
</dbReference>
<evidence type="ECO:0000256" key="1">
    <source>
        <dbReference type="SAM" id="MobiDB-lite"/>
    </source>
</evidence>
<keyword evidence="3" id="KW-1185">Reference proteome</keyword>
<feature type="compositionally biased region" description="Low complexity" evidence="1">
    <location>
        <begin position="212"/>
        <end position="226"/>
    </location>
</feature>
<gene>
    <name evidence="2" type="ORF">TIFTF001_045034</name>
</gene>
<organism evidence="2 3">
    <name type="scientific">Ficus carica</name>
    <name type="common">Common fig</name>
    <dbReference type="NCBI Taxonomy" id="3494"/>
    <lineage>
        <taxon>Eukaryota</taxon>
        <taxon>Viridiplantae</taxon>
        <taxon>Streptophyta</taxon>
        <taxon>Embryophyta</taxon>
        <taxon>Tracheophyta</taxon>
        <taxon>Spermatophyta</taxon>
        <taxon>Magnoliopsida</taxon>
        <taxon>eudicotyledons</taxon>
        <taxon>Gunneridae</taxon>
        <taxon>Pentapetalae</taxon>
        <taxon>rosids</taxon>
        <taxon>fabids</taxon>
        <taxon>Rosales</taxon>
        <taxon>Moraceae</taxon>
        <taxon>Ficeae</taxon>
        <taxon>Ficus</taxon>
    </lineage>
</organism>
<sequence length="293" mass="32602">MYGVDLAWKIGASQAEMAGTTELTVNPFGFTVQRAEGGSNWAGNQTHLVRTEMNFFSSNCRAKQALKLEQKTKKKSNKKRVKIMTFSPWDLPLLSDANKYSNFQCFLESVTPIVPSERLLKSIPHESTGQEIVDCFSLSSLWKFFTKTSIYGAGVPILLNNGDGCLQYYCPSLSALQIYKQKPIVSPRRVGKRGTEKQEGGSSSDESENDEMSISLSNMSSKSSDNTSDESDHDASCQASDPIGELYCQYNETMSPYDRIPLSEKINELAEEYPDLLKLKSSDLSPYSWIAIA</sequence>
<accession>A0AA88CXI7</accession>
<name>A0AA88CXI7_FICCA</name>
<comment type="caution">
    <text evidence="2">The sequence shown here is derived from an EMBL/GenBank/DDBJ whole genome shotgun (WGS) entry which is preliminary data.</text>
</comment>
<feature type="region of interest" description="Disordered" evidence="1">
    <location>
        <begin position="187"/>
        <end position="237"/>
    </location>
</feature>
<dbReference type="Proteomes" id="UP001187192">
    <property type="component" value="Unassembled WGS sequence"/>
</dbReference>